<organism evidence="2 3">
    <name type="scientific">Streptomyces tirandamycinicus</name>
    <dbReference type="NCBI Taxonomy" id="2174846"/>
    <lineage>
        <taxon>Bacteria</taxon>
        <taxon>Bacillati</taxon>
        <taxon>Actinomycetota</taxon>
        <taxon>Actinomycetes</taxon>
        <taxon>Kitasatosporales</taxon>
        <taxon>Streptomycetaceae</taxon>
        <taxon>Streptomyces</taxon>
    </lineage>
</organism>
<dbReference type="EMBL" id="CP029188">
    <property type="protein sequence ID" value="AWI32821.1"/>
    <property type="molecule type" value="Genomic_DNA"/>
</dbReference>
<proteinExistence type="predicted"/>
<dbReference type="Pfam" id="PF19534">
    <property type="entry name" value="DUF6059"/>
    <property type="match status" value="1"/>
</dbReference>
<dbReference type="OrthoDB" id="4334567at2"/>
<name>A0A2S1T2E8_9ACTN</name>
<evidence type="ECO:0000313" key="3">
    <source>
        <dbReference type="Proteomes" id="UP000244900"/>
    </source>
</evidence>
<dbReference type="KEGG" id="stir:DDW44_31415"/>
<accession>A0A2S1T2E8</accession>
<dbReference type="InterPro" id="IPR045701">
    <property type="entry name" value="DUF6059"/>
</dbReference>
<dbReference type="Proteomes" id="UP000244900">
    <property type="component" value="Chromosome"/>
</dbReference>
<evidence type="ECO:0000313" key="2">
    <source>
        <dbReference type="EMBL" id="AWI32821.1"/>
    </source>
</evidence>
<gene>
    <name evidence="2" type="ORF">DDW44_31415</name>
</gene>
<reference evidence="2 3" key="1">
    <citation type="submission" date="2018-05" db="EMBL/GenBank/DDBJ databases">
        <title>Complete genome sequence of sponge-derived Streptomyces sp. HNM0039.</title>
        <authorList>
            <person name="Huang X."/>
            <person name="Zhou S."/>
        </authorList>
    </citation>
    <scope>NUCLEOTIDE SEQUENCE [LARGE SCALE GENOMIC DNA]</scope>
    <source>
        <strain evidence="2 3">HNM0039</strain>
    </source>
</reference>
<keyword evidence="3" id="KW-1185">Reference proteome</keyword>
<dbReference type="AlphaFoldDB" id="A0A2S1T2E8"/>
<sequence>MLLPAKRLIGSAYRALAGFGWIWIGRMPPAEEAGELQGPPPGHPERLRSTPLTSVERALERRLTT</sequence>
<protein>
    <submittedName>
        <fullName evidence="2">Uncharacterized protein</fullName>
    </submittedName>
</protein>
<feature type="region of interest" description="Disordered" evidence="1">
    <location>
        <begin position="32"/>
        <end position="65"/>
    </location>
</feature>
<evidence type="ECO:0000256" key="1">
    <source>
        <dbReference type="SAM" id="MobiDB-lite"/>
    </source>
</evidence>